<feature type="chain" id="PRO_5007818383" description="Large exoprotein involved in heme utilization or adhesion" evidence="1">
    <location>
        <begin position="21"/>
        <end position="126"/>
    </location>
</feature>
<accession>A0A160PD46</accession>
<dbReference type="OrthoDB" id="7933613at2"/>
<protein>
    <recommendedName>
        <fullName evidence="4">Large exoprotein involved in heme utilization or adhesion</fullName>
    </recommendedName>
</protein>
<sequence length="126" mass="12793">MPKFALTAALAAALVSPAMAGDFDGTWSVQLVTESGLCDAQYSYTLAVRDGQVRPITNASSGGTTVTGRVEADGGVGLNVATAAANGTASGRLQTRSGSGTWRVSGGLCTGRWMAKRHTVRTASAE</sequence>
<dbReference type="AlphaFoldDB" id="A0A160PD46"/>
<evidence type="ECO:0000313" key="3">
    <source>
        <dbReference type="Proteomes" id="UP000218288"/>
    </source>
</evidence>
<organism evidence="2 3">
    <name type="scientific">Methylorubrum populi</name>
    <dbReference type="NCBI Taxonomy" id="223967"/>
    <lineage>
        <taxon>Bacteria</taxon>
        <taxon>Pseudomonadati</taxon>
        <taxon>Pseudomonadota</taxon>
        <taxon>Alphaproteobacteria</taxon>
        <taxon>Hyphomicrobiales</taxon>
        <taxon>Methylobacteriaceae</taxon>
        <taxon>Methylorubrum</taxon>
    </lineage>
</organism>
<dbReference type="RefSeq" id="WP_096483924.1">
    <property type="nucleotide sequence ID" value="NZ_AP014809.1"/>
</dbReference>
<evidence type="ECO:0008006" key="4">
    <source>
        <dbReference type="Google" id="ProtNLM"/>
    </source>
</evidence>
<evidence type="ECO:0000313" key="2">
    <source>
        <dbReference type="EMBL" id="BAU89401.1"/>
    </source>
</evidence>
<reference evidence="2 3" key="1">
    <citation type="journal article" date="2016" name="Genome Announc.">
        <title>Complete Genome Sequence of Methylobacterium populi P-1M, Isolated from Pink-Pigmented Household Biofilm.</title>
        <authorList>
            <person name="Morohoshi T."/>
            <person name="Ikeda T."/>
        </authorList>
    </citation>
    <scope>NUCLEOTIDE SEQUENCE [LARGE SCALE GENOMIC DNA]</scope>
    <source>
        <strain evidence="2 3">P-1M</strain>
    </source>
</reference>
<keyword evidence="1" id="KW-0732">Signal</keyword>
<dbReference type="Proteomes" id="UP000218288">
    <property type="component" value="Chromosome"/>
</dbReference>
<proteinExistence type="predicted"/>
<feature type="signal peptide" evidence="1">
    <location>
        <begin position="1"/>
        <end position="20"/>
    </location>
</feature>
<dbReference type="EMBL" id="AP014809">
    <property type="protein sequence ID" value="BAU89401.1"/>
    <property type="molecule type" value="Genomic_DNA"/>
</dbReference>
<evidence type="ECO:0000256" key="1">
    <source>
        <dbReference type="SAM" id="SignalP"/>
    </source>
</evidence>
<name>A0A160PD46_9HYPH</name>
<gene>
    <name evidence="2" type="ORF">MPPM_0796</name>
</gene>